<dbReference type="SUPFAM" id="SSF49764">
    <property type="entry name" value="HSP20-like chaperones"/>
    <property type="match status" value="1"/>
</dbReference>
<proteinExistence type="predicted"/>
<keyword evidence="2" id="KW-1185">Reference proteome</keyword>
<dbReference type="Proteomes" id="UP000621560">
    <property type="component" value="Unassembled WGS sequence"/>
</dbReference>
<name>A0A927GU16_9BACL</name>
<dbReference type="EMBL" id="JACXIZ010000035">
    <property type="protein sequence ID" value="MBD2847262.1"/>
    <property type="molecule type" value="Genomic_DNA"/>
</dbReference>
<dbReference type="InterPro" id="IPR008978">
    <property type="entry name" value="HSP20-like_chaperone"/>
</dbReference>
<dbReference type="CDD" id="cd00298">
    <property type="entry name" value="ACD_sHsps_p23-like"/>
    <property type="match status" value="1"/>
</dbReference>
<gene>
    <name evidence="1" type="ORF">IDH44_18845</name>
</gene>
<dbReference type="RefSeq" id="WP_190920368.1">
    <property type="nucleotide sequence ID" value="NZ_JACXIZ010000035.1"/>
</dbReference>
<reference evidence="1" key="1">
    <citation type="submission" date="2020-09" db="EMBL/GenBank/DDBJ databases">
        <title>A novel bacterium of genus Paenibacillus, isolated from South China Sea.</title>
        <authorList>
            <person name="Huang H."/>
            <person name="Mo K."/>
            <person name="Hu Y."/>
        </authorList>
    </citation>
    <scope>NUCLEOTIDE SEQUENCE</scope>
    <source>
        <strain evidence="1">IB182496</strain>
    </source>
</reference>
<protein>
    <recommendedName>
        <fullName evidence="3">Hsp20/alpha crystallin family protein</fullName>
    </recommendedName>
</protein>
<dbReference type="AlphaFoldDB" id="A0A927GU16"/>
<evidence type="ECO:0008006" key="3">
    <source>
        <dbReference type="Google" id="ProtNLM"/>
    </source>
</evidence>
<organism evidence="1 2">
    <name type="scientific">Paenibacillus sabuli</name>
    <dbReference type="NCBI Taxonomy" id="2772509"/>
    <lineage>
        <taxon>Bacteria</taxon>
        <taxon>Bacillati</taxon>
        <taxon>Bacillota</taxon>
        <taxon>Bacilli</taxon>
        <taxon>Bacillales</taxon>
        <taxon>Paenibacillaceae</taxon>
        <taxon>Paenibacillus</taxon>
    </lineage>
</organism>
<comment type="caution">
    <text evidence="1">The sequence shown here is derived from an EMBL/GenBank/DDBJ whole genome shotgun (WGS) entry which is preliminary data.</text>
</comment>
<sequence length="150" mass="17707">MSMFGNGGPLDWEQLQRWLAGKGLEATEEMMREPQWVEKMVSQAMKQSLPRLHRADRSNVEQEDCYETHHFVFVRFKLDKGVRRDQLRLLVRADRIKLEREDGKKPIRVKLPCQVQPRSCRALLRAGVLQVKLRKRPVDPTYHEAFIRGQ</sequence>
<evidence type="ECO:0000313" key="2">
    <source>
        <dbReference type="Proteomes" id="UP000621560"/>
    </source>
</evidence>
<evidence type="ECO:0000313" key="1">
    <source>
        <dbReference type="EMBL" id="MBD2847262.1"/>
    </source>
</evidence>
<accession>A0A927GU16</accession>